<evidence type="ECO:0000259" key="1">
    <source>
        <dbReference type="Pfam" id="PF05709"/>
    </source>
</evidence>
<dbReference type="AlphaFoldDB" id="A0A2K3YP66"/>
<dbReference type="NCBIfam" id="TIGR01633">
    <property type="entry name" value="phi3626_gp14_N"/>
    <property type="match status" value="1"/>
</dbReference>
<feature type="domain" description="Siphovirus-type tail component RIFT-related" evidence="1">
    <location>
        <begin position="18"/>
        <end position="122"/>
    </location>
</feature>
<dbReference type="Proteomes" id="UP000242752">
    <property type="component" value="Unassembled WGS sequence"/>
</dbReference>
<dbReference type="OrthoDB" id="3078561at2"/>
<gene>
    <name evidence="3" type="ORF">CD122_06650</name>
</gene>
<evidence type="ECO:0000313" key="3">
    <source>
        <dbReference type="EMBL" id="PNZ27381.1"/>
    </source>
</evidence>
<sequence>MNDTIIVNGKTLSWLFVQRGFKIPSFNFEIQTEKVEGRVGSVFKRRHLAEHHFEIPLVIHNDKLSGMKSHDEILHELTKFFDYDEAVKLQFKSKKWYWNAHFEGPFEVHNKSENNINVVNVKVILTDPYKYAVNGNQNTAISDSVSVVNLGTAPTPITVEVRALKDSTNFMIAKGDKDYFMIGKSEDANKVNKDIAPFMFNDEFNNGTLRNWAYMPDDTSFGRFLDGGDAMGGRFVFGDESMFPNIWGAGTKTGWHGPGIYKTLNKSVQDFRIRFKLSVHQGKGIGTGKSVAYLVDENNRLQFSVVYVNTSATINNTQIVVYAYDEHGSVRKIYTRDVPQFYRKLKNIHVYMFLERKGQNLKVTSYFYDVLADNRRGYNIPVGKDERIIVDRGNLYQRKVRICRIYRGKSTKYEKYLWHSILGFYIQELLPNQSDITPIEIRRGDIIVIDTLRKTVSINDEDALHLKDFGSNYFEIDKGVSELVVYPPNTFDTTVKWQDRYL</sequence>
<dbReference type="Gene3D" id="2.60.120.860">
    <property type="match status" value="1"/>
</dbReference>
<dbReference type="EMBL" id="PPRF01000039">
    <property type="protein sequence ID" value="PNZ27381.1"/>
    <property type="molecule type" value="Genomic_DNA"/>
</dbReference>
<evidence type="ECO:0000313" key="4">
    <source>
        <dbReference type="Proteomes" id="UP000242752"/>
    </source>
</evidence>
<protein>
    <submittedName>
        <fullName evidence="3">Phage tail protein</fullName>
    </submittedName>
</protein>
<proteinExistence type="predicted"/>
<dbReference type="Pfam" id="PF22768">
    <property type="entry name" value="SPP1_Dit"/>
    <property type="match status" value="1"/>
</dbReference>
<evidence type="ECO:0000259" key="2">
    <source>
        <dbReference type="Pfam" id="PF22768"/>
    </source>
</evidence>
<comment type="caution">
    <text evidence="3">The sequence shown here is derived from an EMBL/GenBank/DDBJ whole genome shotgun (WGS) entry which is preliminary data.</text>
</comment>
<accession>A0A2K3YP66</accession>
<feature type="domain" description="Siphovirus-type tail component C-terminal" evidence="2">
    <location>
        <begin position="441"/>
        <end position="501"/>
    </location>
</feature>
<organism evidence="3 4">
    <name type="scientific">Staphylococcus rostri</name>
    <dbReference type="NCBI Taxonomy" id="522262"/>
    <lineage>
        <taxon>Bacteria</taxon>
        <taxon>Bacillati</taxon>
        <taxon>Bacillota</taxon>
        <taxon>Bacilli</taxon>
        <taxon>Bacillales</taxon>
        <taxon>Staphylococcaceae</taxon>
        <taxon>Staphylococcus</taxon>
    </lineage>
</organism>
<name>A0A2K3YP66_9STAP</name>
<keyword evidence="4" id="KW-1185">Reference proteome</keyword>
<reference evidence="3 4" key="1">
    <citation type="submission" date="2017-08" db="EMBL/GenBank/DDBJ databases">
        <title>Draft genome sequences of 64 type strains of genus Staph aureus.</title>
        <authorList>
            <person name="Cole K."/>
            <person name="Golubchik T."/>
            <person name="Russell J."/>
            <person name="Foster D."/>
            <person name="Llewelyn M."/>
            <person name="Wilson D."/>
            <person name="Crook D."/>
            <person name="Paul J."/>
        </authorList>
    </citation>
    <scope>NUCLEOTIDE SEQUENCE [LARGE SCALE GENOMIC DNA]</scope>
    <source>
        <strain evidence="3 4">DSM 21968</strain>
    </source>
</reference>
<dbReference type="InterPro" id="IPR054738">
    <property type="entry name" value="Siphovirus-type_tail_C"/>
</dbReference>
<dbReference type="Gene3D" id="2.40.30.200">
    <property type="match status" value="1"/>
</dbReference>
<dbReference type="RefSeq" id="WP_103358214.1">
    <property type="nucleotide sequence ID" value="NZ_PPRF01000039.1"/>
</dbReference>
<dbReference type="Pfam" id="PF05709">
    <property type="entry name" value="Sipho_tail"/>
    <property type="match status" value="1"/>
</dbReference>
<dbReference type="InterPro" id="IPR006520">
    <property type="entry name" value="Dit_BPSPP_N"/>
</dbReference>
<dbReference type="InterPro" id="IPR008841">
    <property type="entry name" value="Siphovirus-type_tail_N"/>
</dbReference>